<evidence type="ECO:0000313" key="7">
    <source>
        <dbReference type="Proteomes" id="UP001190700"/>
    </source>
</evidence>
<dbReference type="InterPro" id="IPR003409">
    <property type="entry name" value="MORN"/>
</dbReference>
<dbReference type="PANTHER" id="PTHR46511:SF1">
    <property type="entry name" value="MORN REPEAT-CONTAINING PROTEIN 3"/>
    <property type="match status" value="1"/>
</dbReference>
<keyword evidence="7" id="KW-1185">Reference proteome</keyword>
<comment type="caution">
    <text evidence="6">The sequence shown here is derived from an EMBL/GenBank/DDBJ whole genome shotgun (WGS) entry which is preliminary data.</text>
</comment>
<reference evidence="6 7" key="1">
    <citation type="journal article" date="2015" name="Genome Biol. Evol.">
        <title>Comparative Genomics of a Bacterivorous Green Alga Reveals Evolutionary Causalities and Consequences of Phago-Mixotrophic Mode of Nutrition.</title>
        <authorList>
            <person name="Burns J.A."/>
            <person name="Paasch A."/>
            <person name="Narechania A."/>
            <person name="Kim E."/>
        </authorList>
    </citation>
    <scope>NUCLEOTIDE SEQUENCE [LARGE SCALE GENOMIC DNA]</scope>
    <source>
        <strain evidence="6 7">PLY_AMNH</strain>
    </source>
</reference>
<evidence type="ECO:0000256" key="4">
    <source>
        <dbReference type="ARBA" id="ARBA00039854"/>
    </source>
</evidence>
<dbReference type="PANTHER" id="PTHR46511">
    <property type="entry name" value="MORN REPEAT-CONTAINING PROTEIN 3"/>
    <property type="match status" value="1"/>
</dbReference>
<evidence type="ECO:0000256" key="5">
    <source>
        <dbReference type="ARBA" id="ARBA00045851"/>
    </source>
</evidence>
<dbReference type="SMART" id="SM00698">
    <property type="entry name" value="MORN"/>
    <property type="match status" value="6"/>
</dbReference>
<dbReference type="Pfam" id="PF02493">
    <property type="entry name" value="MORN"/>
    <property type="match status" value="6"/>
</dbReference>
<keyword evidence="3" id="KW-0968">Cytoplasmic vesicle</keyword>
<accession>A0AAE0KPG2</accession>
<name>A0AAE0KPG2_9CHLO</name>
<comment type="subcellular location">
    <subcellularLocation>
        <location evidence="1">Cytoplasmic vesicle</location>
        <location evidence="1">Secretory vesicle</location>
        <location evidence="1">Acrosome</location>
    </subcellularLocation>
</comment>
<dbReference type="EMBL" id="LGRX02022061">
    <property type="protein sequence ID" value="KAK3255991.1"/>
    <property type="molecule type" value="Genomic_DNA"/>
</dbReference>
<protein>
    <recommendedName>
        <fullName evidence="4">MORN repeat-containing protein 3</fullName>
    </recommendedName>
</protein>
<proteinExistence type="predicted"/>
<evidence type="ECO:0000256" key="1">
    <source>
        <dbReference type="ARBA" id="ARBA00004218"/>
    </source>
</evidence>
<dbReference type="GO" id="GO:0001669">
    <property type="term" value="C:acrosomal vesicle"/>
    <property type="evidence" value="ECO:0007669"/>
    <property type="project" value="UniProtKB-SubCell"/>
</dbReference>
<evidence type="ECO:0000313" key="6">
    <source>
        <dbReference type="EMBL" id="KAK3255991.1"/>
    </source>
</evidence>
<dbReference type="Gene3D" id="2.20.110.10">
    <property type="entry name" value="Histone H3 K4-specific methyltransferase SET7/9 N-terminal domain"/>
    <property type="match status" value="3"/>
</dbReference>
<sequence length="241" mass="27970">MDDTEQELPVEPLWHTWDKNADKEGERCTVFWIDGHRYQGEWHSNKRHGKGTQYQKNGDKYEGNWIEDRRCGQGTFWKYEEGKYRVQYNGEWKDDQRHGFGTYYNKKGDFYRGEWKQGQRHGKGRQTYGGHPPDGFGGDIYDGEWYHNQRHGKGVLSMANGDVYQGDWAGDLKHGPGTFFYESSQKRYDGVWKEGQPVSGCYTDIKQPPGPNPNAPKLPVLELLDSRAVERAANHTAMDQL</sequence>
<keyword evidence="2" id="KW-0677">Repeat</keyword>
<dbReference type="InterPro" id="IPR052472">
    <property type="entry name" value="MORN3"/>
</dbReference>
<evidence type="ECO:0000256" key="2">
    <source>
        <dbReference type="ARBA" id="ARBA00022737"/>
    </source>
</evidence>
<dbReference type="AlphaFoldDB" id="A0AAE0KPG2"/>
<dbReference type="GO" id="GO:0016020">
    <property type="term" value="C:membrane"/>
    <property type="evidence" value="ECO:0007669"/>
    <property type="project" value="UniProtKB-ARBA"/>
</dbReference>
<evidence type="ECO:0000256" key="3">
    <source>
        <dbReference type="ARBA" id="ARBA00023329"/>
    </source>
</evidence>
<dbReference type="Proteomes" id="UP001190700">
    <property type="component" value="Unassembled WGS sequence"/>
</dbReference>
<gene>
    <name evidence="6" type="ORF">CYMTET_34853</name>
</gene>
<comment type="function">
    <text evidence="5">Assembles a suppression complex (suppresome) by tethering SIRT1 and MDM2 to regulate composite modifications of p53/TP53. Confers both deacetylation-mediated functional inactivation, by SIRT1, and ubiquitination-dependent degradation, by MDM2, of p53/TP53, promoting a proliferative and cell survival behaviors. May play a role in the regulation of spermatogenesis.</text>
</comment>
<organism evidence="6 7">
    <name type="scientific">Cymbomonas tetramitiformis</name>
    <dbReference type="NCBI Taxonomy" id="36881"/>
    <lineage>
        <taxon>Eukaryota</taxon>
        <taxon>Viridiplantae</taxon>
        <taxon>Chlorophyta</taxon>
        <taxon>Pyramimonadophyceae</taxon>
        <taxon>Pyramimonadales</taxon>
        <taxon>Pyramimonadaceae</taxon>
        <taxon>Cymbomonas</taxon>
    </lineage>
</organism>
<dbReference type="SUPFAM" id="SSF82185">
    <property type="entry name" value="Histone H3 K4-specific methyltransferase SET7/9 N-terminal domain"/>
    <property type="match status" value="2"/>
</dbReference>